<evidence type="ECO:0000313" key="8">
    <source>
        <dbReference type="Proteomes" id="UP000555103"/>
    </source>
</evidence>
<dbReference type="InterPro" id="IPR014718">
    <property type="entry name" value="GH-type_carb-bd"/>
</dbReference>
<evidence type="ECO:0000259" key="5">
    <source>
        <dbReference type="Pfam" id="PF07971"/>
    </source>
</evidence>
<proteinExistence type="predicted"/>
<dbReference type="Gene3D" id="1.20.1610.10">
    <property type="entry name" value="alpha-1,2-mannosidases domains"/>
    <property type="match status" value="1"/>
</dbReference>
<feature type="domain" description="Glycosyl hydrolase family 92" evidence="5">
    <location>
        <begin position="290"/>
        <end position="773"/>
    </location>
</feature>
<accession>A0A840D045</accession>
<dbReference type="InterPro" id="IPR008928">
    <property type="entry name" value="6-hairpin_glycosidase_sf"/>
</dbReference>
<dbReference type="GO" id="GO:0030246">
    <property type="term" value="F:carbohydrate binding"/>
    <property type="evidence" value="ECO:0007669"/>
    <property type="project" value="InterPro"/>
</dbReference>
<dbReference type="FunFam" id="3.30.2080.10:FF:000001">
    <property type="entry name" value="Alpha-1,2-mannosidase subfamily"/>
    <property type="match status" value="1"/>
</dbReference>
<dbReference type="FunFam" id="1.20.1050.60:FF:000001">
    <property type="entry name" value="Putative alpha-1,2-mannosidase"/>
    <property type="match status" value="1"/>
</dbReference>
<dbReference type="Gene3D" id="1.20.1050.60">
    <property type="entry name" value="alpha-1,2-mannosidase"/>
    <property type="match status" value="1"/>
</dbReference>
<dbReference type="Gene3D" id="3.30.2080.10">
    <property type="entry name" value="GH92 mannosidase domain"/>
    <property type="match status" value="1"/>
</dbReference>
<dbReference type="PANTHER" id="PTHR12143:SF39">
    <property type="entry name" value="SECRETED PROTEIN"/>
    <property type="match status" value="1"/>
</dbReference>
<comment type="caution">
    <text evidence="7">The sequence shown here is derived from an EMBL/GenBank/DDBJ whole genome shotgun (WGS) entry which is preliminary data.</text>
</comment>
<dbReference type="GO" id="GO:0000224">
    <property type="term" value="F:peptide-N4-(N-acetyl-beta-glucosaminyl)asparagine amidase activity"/>
    <property type="evidence" value="ECO:0007669"/>
    <property type="project" value="TreeGrafter"/>
</dbReference>
<feature type="domain" description="Glycosyl hydrolase family 92 N-terminal" evidence="6">
    <location>
        <begin position="29"/>
        <end position="284"/>
    </location>
</feature>
<dbReference type="InterPro" id="IPR041371">
    <property type="entry name" value="GH92_N"/>
</dbReference>
<gene>
    <name evidence="7" type="ORF">GGR21_003563</name>
</gene>
<dbReference type="NCBIfam" id="TIGR01180">
    <property type="entry name" value="aman2_put"/>
    <property type="match status" value="1"/>
</dbReference>
<dbReference type="PANTHER" id="PTHR12143">
    <property type="entry name" value="PEPTIDE N-GLYCANASE PNGASE -RELATED"/>
    <property type="match status" value="1"/>
</dbReference>
<comment type="cofactor">
    <cofactor evidence="1">
        <name>Ca(2+)</name>
        <dbReference type="ChEBI" id="CHEBI:29108"/>
    </cofactor>
</comment>
<feature type="signal peptide" evidence="4">
    <location>
        <begin position="1"/>
        <end position="21"/>
    </location>
</feature>
<keyword evidence="8" id="KW-1185">Reference proteome</keyword>
<comment type="subunit">
    <text evidence="2">Monomer.</text>
</comment>
<evidence type="ECO:0000256" key="4">
    <source>
        <dbReference type="SAM" id="SignalP"/>
    </source>
</evidence>
<dbReference type="GO" id="GO:0005829">
    <property type="term" value="C:cytosol"/>
    <property type="evidence" value="ECO:0007669"/>
    <property type="project" value="TreeGrafter"/>
</dbReference>
<protein>
    <submittedName>
        <fullName evidence="7">Putative alpha-1,2-mannosidase</fullName>
    </submittedName>
</protein>
<dbReference type="InterPro" id="IPR012939">
    <property type="entry name" value="Glyco_hydro_92"/>
</dbReference>
<dbReference type="GO" id="GO:0006516">
    <property type="term" value="P:glycoprotein catabolic process"/>
    <property type="evidence" value="ECO:0007669"/>
    <property type="project" value="TreeGrafter"/>
</dbReference>
<dbReference type="Pfam" id="PF17678">
    <property type="entry name" value="Glyco_hydro_92N"/>
    <property type="match status" value="1"/>
</dbReference>
<organism evidence="7 8">
    <name type="scientific">Dysgonomonas hofstadii</name>
    <dbReference type="NCBI Taxonomy" id="637886"/>
    <lineage>
        <taxon>Bacteria</taxon>
        <taxon>Pseudomonadati</taxon>
        <taxon>Bacteroidota</taxon>
        <taxon>Bacteroidia</taxon>
        <taxon>Bacteroidales</taxon>
        <taxon>Dysgonomonadaceae</taxon>
        <taxon>Dysgonomonas</taxon>
    </lineage>
</organism>
<dbReference type="Pfam" id="PF07971">
    <property type="entry name" value="Glyco_hydro_92"/>
    <property type="match status" value="1"/>
</dbReference>
<dbReference type="GO" id="GO:0005975">
    <property type="term" value="P:carbohydrate metabolic process"/>
    <property type="evidence" value="ECO:0007669"/>
    <property type="project" value="InterPro"/>
</dbReference>
<dbReference type="Gene3D" id="2.70.98.10">
    <property type="match status" value="1"/>
</dbReference>
<keyword evidence="3" id="KW-0106">Calcium</keyword>
<sequence length="776" mass="88651">MMRRRFALVIAIITATVSLYSQDKQPVDWVDPFIGTTNFGTTNPGAVVPNGMMSVVPFNVMGSADNKYDKDARWWSTPYEHHNVFFTGYSHVNLSGVGCPDLGSLLLMPTTGELEVDYSKYGSKYTGEKASPGYYTNQLTKYNILTEVTSTSRVGFHRYTFPAGQANILLNLGQGLTNETGAFVRFNGTDEVEGMKMLGTFCYNPKAIFPIYFVMRIVDKVPVKSGLWKKQRPMEGVKGQWDQDHGRYKIYEGYNKDIAGDDVGAWFTFDVAAGEQIEVQIGVSFVSIENARLNLRAETEDKHFDAISAEARESWNSDLSRILVEGGTDEQKTVFYTALYHTLIHPNVLNDVNGEYPAMEGNKILKTDNTRYTVFSLWDTYRNLHQLMTLVWPGRQTDMVRSMIGMYEEWGWMPKWELYGRETWTMEGDPSIPVIADTWLKGLREFDIETAYEAFHKSATMPGITYTTDTVRKGGALPDSYYALLKGDFNRMRPDNNDYMKLGYVPLRSEFDNSVSHALEYYIADYSLSLLADALGKKDDATLFKKRSLGYKHYYSPEYGTFRPILPNGKFLSPFDPQRGMNFEENPGFHEGSAWNYTFYVPHDVNGLATLMGGKKKFVDKLEMVFDKGYYDPANEPDIAYPYLFSRFKGEEWRTQHHVRRLLDKHYTTKPDGIPGNDDAGTMSAWAVFSMMGFYPDCSGEPYYTLTSPVFDRITIKLDQRYWNQGELVIEAKRDKPGDIYIKDMTLNGKTLRNYRISHNELINGKRLSINLTSQK</sequence>
<keyword evidence="4" id="KW-0732">Signal</keyword>
<evidence type="ECO:0000256" key="1">
    <source>
        <dbReference type="ARBA" id="ARBA00001913"/>
    </source>
</evidence>
<name>A0A840D045_9BACT</name>
<evidence type="ECO:0000256" key="2">
    <source>
        <dbReference type="ARBA" id="ARBA00011245"/>
    </source>
</evidence>
<reference evidence="7 8" key="1">
    <citation type="submission" date="2020-08" db="EMBL/GenBank/DDBJ databases">
        <title>Genomic Encyclopedia of Type Strains, Phase IV (KMG-IV): sequencing the most valuable type-strain genomes for metagenomic binning, comparative biology and taxonomic classification.</title>
        <authorList>
            <person name="Goeker M."/>
        </authorList>
    </citation>
    <scope>NUCLEOTIDE SEQUENCE [LARGE SCALE GENOMIC DNA]</scope>
    <source>
        <strain evidence="7 8">DSM 104969</strain>
    </source>
</reference>
<evidence type="ECO:0000259" key="6">
    <source>
        <dbReference type="Pfam" id="PF17678"/>
    </source>
</evidence>
<feature type="chain" id="PRO_5032547584" evidence="4">
    <location>
        <begin position="22"/>
        <end position="776"/>
    </location>
</feature>
<dbReference type="SUPFAM" id="SSF48208">
    <property type="entry name" value="Six-hairpin glycosidases"/>
    <property type="match status" value="1"/>
</dbReference>
<evidence type="ECO:0000256" key="3">
    <source>
        <dbReference type="ARBA" id="ARBA00022837"/>
    </source>
</evidence>
<dbReference type="EMBL" id="JACIEP010000015">
    <property type="protein sequence ID" value="MBB4037643.1"/>
    <property type="molecule type" value="Genomic_DNA"/>
</dbReference>
<dbReference type="InterPro" id="IPR005887">
    <property type="entry name" value="GH92_a_mannosidase_put"/>
</dbReference>
<evidence type="ECO:0000313" key="7">
    <source>
        <dbReference type="EMBL" id="MBB4037643.1"/>
    </source>
</evidence>
<dbReference type="InterPro" id="IPR050883">
    <property type="entry name" value="PNGase"/>
</dbReference>
<dbReference type="Proteomes" id="UP000555103">
    <property type="component" value="Unassembled WGS sequence"/>
</dbReference>
<dbReference type="AlphaFoldDB" id="A0A840D045"/>